<accession>A0A7D8IQK0</accession>
<sequence>MNALAGTILGAVVGGGCSILAVRMTLYVERKQRHISDRREKQALTGGWQMKLTVCSVCINNWFMNHWKQ</sequence>
<reference evidence="1 2" key="1">
    <citation type="submission" date="2018-06" db="EMBL/GenBank/DDBJ databases">
        <authorList>
            <consortium name="Pathogen Informatics"/>
            <person name="Doyle S."/>
        </authorList>
    </citation>
    <scope>NUCLEOTIDE SEQUENCE [LARGE SCALE GENOMIC DNA]</scope>
    <source>
        <strain evidence="1 2">NCTC6385</strain>
    </source>
</reference>
<evidence type="ECO:0000313" key="1">
    <source>
        <dbReference type="EMBL" id="SUF97857.1"/>
    </source>
</evidence>
<evidence type="ECO:0000313" key="2">
    <source>
        <dbReference type="Proteomes" id="UP000254463"/>
    </source>
</evidence>
<dbReference type="AlphaFoldDB" id="A0A7D8IQK0"/>
<gene>
    <name evidence="1" type="ORF">NCTC6385_04913</name>
</gene>
<dbReference type="Proteomes" id="UP000254463">
    <property type="component" value="Unassembled WGS sequence"/>
</dbReference>
<proteinExistence type="predicted"/>
<dbReference type="EMBL" id="UGWV01000002">
    <property type="protein sequence ID" value="SUF97857.1"/>
    <property type="molecule type" value="Genomic_DNA"/>
</dbReference>
<protein>
    <submittedName>
        <fullName evidence="1">Uncharacterized protein</fullName>
    </submittedName>
</protein>
<organism evidence="1 2">
    <name type="scientific">Salmonella enterica</name>
    <name type="common">Salmonella choleraesuis</name>
    <dbReference type="NCBI Taxonomy" id="28901"/>
    <lineage>
        <taxon>Bacteria</taxon>
        <taxon>Pseudomonadati</taxon>
        <taxon>Pseudomonadota</taxon>
        <taxon>Gammaproteobacteria</taxon>
        <taxon>Enterobacterales</taxon>
        <taxon>Enterobacteriaceae</taxon>
        <taxon>Salmonella</taxon>
    </lineage>
</organism>
<name>A0A7D8IQK0_SALER</name>